<keyword evidence="4" id="KW-1185">Reference proteome</keyword>
<evidence type="ECO:0000313" key="4">
    <source>
        <dbReference type="Proteomes" id="UP000580474"/>
    </source>
</evidence>
<dbReference type="GO" id="GO:0004806">
    <property type="term" value="F:triacylglycerol lipase activity"/>
    <property type="evidence" value="ECO:0007669"/>
    <property type="project" value="InterPro"/>
</dbReference>
<dbReference type="Pfam" id="PF03583">
    <property type="entry name" value="LIP"/>
    <property type="match status" value="1"/>
</dbReference>
<accession>A0A840NE89</accession>
<comment type="caution">
    <text evidence="3">The sequence shown here is derived from an EMBL/GenBank/DDBJ whole genome shotgun (WGS) entry which is preliminary data.</text>
</comment>
<dbReference type="EMBL" id="JACHIV010000001">
    <property type="protein sequence ID" value="MBB5067532.1"/>
    <property type="molecule type" value="Genomic_DNA"/>
</dbReference>
<evidence type="ECO:0000256" key="2">
    <source>
        <dbReference type="SAM" id="SignalP"/>
    </source>
</evidence>
<gene>
    <name evidence="3" type="ORF">BJ969_000620</name>
</gene>
<evidence type="ECO:0000256" key="1">
    <source>
        <dbReference type="SAM" id="MobiDB-lite"/>
    </source>
</evidence>
<sequence>MNLRPFQRAAATVVTTVVGVSFAVATASAADAEERPPFYEPPAELPGSNGDLVRSEPSEYFLDPLKAIKVDADVQRVMYRSSDRGGAPIAVTGTVITPNGEWTGEGERPVVGYAPGTQGIADHCAPSRQLANGTEYEGVFVKAMLSKGYAVAMTDYQGLGTPGVHTYINREVSGNAVLDAVRAAQRLPGADVPDDGPVVLYGYSQGGGGVAGAAELASSYAPELDIRGAAAGAVPAELGGVGANLDGGFYAAFLGYAVAGVAAGYDIDLEPYLNEKGEQFRDDVENSCTIDGIAQFAFAQTKDFTEDGRPLTDYLAEEPFATAVGEQRIGNGKPAFPVLIGQSRLDDVIPFEQSETLAGEWCAQGADVQFAPNLGPTHIGGAIASFPRAFAWLDDRLTGEPTTPNCGNAEQAPVDPEIPVDERQPLLPQLSERLDLD</sequence>
<name>A0A840NE89_9PSEU</name>
<dbReference type="PANTHER" id="PTHR34853">
    <property type="match status" value="1"/>
</dbReference>
<dbReference type="InterPro" id="IPR005152">
    <property type="entry name" value="Lipase_secreted"/>
</dbReference>
<dbReference type="Gene3D" id="3.40.50.1820">
    <property type="entry name" value="alpha/beta hydrolase"/>
    <property type="match status" value="1"/>
</dbReference>
<proteinExistence type="predicted"/>
<dbReference type="SUPFAM" id="SSF53474">
    <property type="entry name" value="alpha/beta-Hydrolases"/>
    <property type="match status" value="1"/>
</dbReference>
<dbReference type="InterPro" id="IPR029058">
    <property type="entry name" value="AB_hydrolase_fold"/>
</dbReference>
<dbReference type="AlphaFoldDB" id="A0A840NE89"/>
<dbReference type="GO" id="GO:0016042">
    <property type="term" value="P:lipid catabolic process"/>
    <property type="evidence" value="ECO:0007669"/>
    <property type="project" value="InterPro"/>
</dbReference>
<dbReference type="PANTHER" id="PTHR34853:SF1">
    <property type="entry name" value="LIPASE 5"/>
    <property type="match status" value="1"/>
</dbReference>
<feature type="region of interest" description="Disordered" evidence="1">
    <location>
        <begin position="397"/>
        <end position="437"/>
    </location>
</feature>
<reference evidence="3 4" key="1">
    <citation type="submission" date="2020-08" db="EMBL/GenBank/DDBJ databases">
        <title>Sequencing the genomes of 1000 actinobacteria strains.</title>
        <authorList>
            <person name="Klenk H.-P."/>
        </authorList>
    </citation>
    <scope>NUCLEOTIDE SEQUENCE [LARGE SCALE GENOMIC DNA]</scope>
    <source>
        <strain evidence="3 4">DSM 45582</strain>
    </source>
</reference>
<keyword evidence="2" id="KW-0732">Signal</keyword>
<evidence type="ECO:0000313" key="3">
    <source>
        <dbReference type="EMBL" id="MBB5067532.1"/>
    </source>
</evidence>
<protein>
    <recommendedName>
        <fullName evidence="5">Secretory lipase</fullName>
    </recommendedName>
</protein>
<feature type="signal peptide" evidence="2">
    <location>
        <begin position="1"/>
        <end position="29"/>
    </location>
</feature>
<dbReference type="Proteomes" id="UP000580474">
    <property type="component" value="Unassembled WGS sequence"/>
</dbReference>
<dbReference type="Gene3D" id="1.10.260.130">
    <property type="match status" value="1"/>
</dbReference>
<feature type="chain" id="PRO_5032510042" description="Secretory lipase" evidence="2">
    <location>
        <begin position="30"/>
        <end position="437"/>
    </location>
</feature>
<dbReference type="PIRSF" id="PIRSF029171">
    <property type="entry name" value="Esterase_LipA"/>
    <property type="match status" value="1"/>
</dbReference>
<evidence type="ECO:0008006" key="5">
    <source>
        <dbReference type="Google" id="ProtNLM"/>
    </source>
</evidence>
<organism evidence="3 4">
    <name type="scientific">Saccharopolyspora gloriosae</name>
    <dbReference type="NCBI Taxonomy" id="455344"/>
    <lineage>
        <taxon>Bacteria</taxon>
        <taxon>Bacillati</taxon>
        <taxon>Actinomycetota</taxon>
        <taxon>Actinomycetes</taxon>
        <taxon>Pseudonocardiales</taxon>
        <taxon>Pseudonocardiaceae</taxon>
        <taxon>Saccharopolyspora</taxon>
    </lineage>
</organism>
<dbReference type="RefSeq" id="WP_184477122.1">
    <property type="nucleotide sequence ID" value="NZ_JACHIV010000001.1"/>
</dbReference>